<evidence type="ECO:0000313" key="1">
    <source>
        <dbReference type="EMBL" id="CDW44969.1"/>
    </source>
</evidence>
<reference evidence="1" key="1">
    <citation type="submission" date="2014-05" db="EMBL/GenBank/DDBJ databases">
        <authorList>
            <person name="Chronopoulou M."/>
        </authorList>
    </citation>
    <scope>NUCLEOTIDE SEQUENCE</scope>
    <source>
        <tissue evidence="1">Whole organism</tissue>
    </source>
</reference>
<protein>
    <submittedName>
        <fullName evidence="1">Uncharacterized protein</fullName>
    </submittedName>
</protein>
<sequence length="52" mass="6042">NHSDKFELNKLPIDVLDVHGNYFKNIILVQLYLSLDKEFKVNIDSNPIKSIV</sequence>
<dbReference type="EMBL" id="HACA01027608">
    <property type="protein sequence ID" value="CDW44969.1"/>
    <property type="molecule type" value="Transcribed_RNA"/>
</dbReference>
<feature type="non-terminal residue" evidence="1">
    <location>
        <position position="1"/>
    </location>
</feature>
<dbReference type="AlphaFoldDB" id="A0A0K2V3A1"/>
<accession>A0A0K2V3A1</accession>
<organism evidence="1">
    <name type="scientific">Lepeophtheirus salmonis</name>
    <name type="common">Salmon louse</name>
    <name type="synonym">Caligus salmonis</name>
    <dbReference type="NCBI Taxonomy" id="72036"/>
    <lineage>
        <taxon>Eukaryota</taxon>
        <taxon>Metazoa</taxon>
        <taxon>Ecdysozoa</taxon>
        <taxon>Arthropoda</taxon>
        <taxon>Crustacea</taxon>
        <taxon>Multicrustacea</taxon>
        <taxon>Hexanauplia</taxon>
        <taxon>Copepoda</taxon>
        <taxon>Siphonostomatoida</taxon>
        <taxon>Caligidae</taxon>
        <taxon>Lepeophtheirus</taxon>
    </lineage>
</organism>
<proteinExistence type="predicted"/>
<name>A0A0K2V3A1_LEPSM</name>